<feature type="domain" description="AB hydrolase-1" evidence="1">
    <location>
        <begin position="23"/>
        <end position="263"/>
    </location>
</feature>
<dbReference type="InterPro" id="IPR029058">
    <property type="entry name" value="AB_hydrolase_fold"/>
</dbReference>
<evidence type="ECO:0000313" key="2">
    <source>
        <dbReference type="EMBL" id="KAB2807949.1"/>
    </source>
</evidence>
<dbReference type="Gene3D" id="3.40.50.1820">
    <property type="entry name" value="alpha/beta hydrolase"/>
    <property type="match status" value="1"/>
</dbReference>
<dbReference type="EMBL" id="WBVM01000004">
    <property type="protein sequence ID" value="KAB2807949.1"/>
    <property type="molecule type" value="Genomic_DNA"/>
</dbReference>
<dbReference type="Proteomes" id="UP000449906">
    <property type="component" value="Unassembled WGS sequence"/>
</dbReference>
<organism evidence="2 3">
    <name type="scientific">Nocardioides simplex</name>
    <name type="common">Arthrobacter simplex</name>
    <dbReference type="NCBI Taxonomy" id="2045"/>
    <lineage>
        <taxon>Bacteria</taxon>
        <taxon>Bacillati</taxon>
        <taxon>Actinomycetota</taxon>
        <taxon>Actinomycetes</taxon>
        <taxon>Propionibacteriales</taxon>
        <taxon>Nocardioidaceae</taxon>
        <taxon>Pimelobacter</taxon>
    </lineage>
</organism>
<name>A0A7J5DSH8_NOCSI</name>
<dbReference type="SUPFAM" id="SSF53474">
    <property type="entry name" value="alpha/beta-Hydrolases"/>
    <property type="match status" value="1"/>
</dbReference>
<sequence length="278" mass="28868">MNDARPRLAVERRGEGTASAPPLVVLHGGGPGCHAAADFHALLPFLADRELLLVDLPGYGGSPLPAVRGPRMAGCADALAALLDDAGIAGCDVLTTSLGGIVAMVLSARRPDLVGRLVAGGSQPLPPPPGVTADLELGRRARAAYYDAGEPTPERLRETVLALEWHDPRRVPDDLLRRRHAASISPASRAVAADPGLLGDPDDLSGLLGEVRAETLVLWGEHDPFGEPAYGAWLADGLPRGSAAVVPGTAHHPQSERPAPTAALVRAHLSSSHDSKEN</sequence>
<dbReference type="Pfam" id="PF12697">
    <property type="entry name" value="Abhydrolase_6"/>
    <property type="match status" value="1"/>
</dbReference>
<keyword evidence="2" id="KW-0378">Hydrolase</keyword>
<evidence type="ECO:0000313" key="3">
    <source>
        <dbReference type="Proteomes" id="UP000449906"/>
    </source>
</evidence>
<gene>
    <name evidence="2" type="ORF">F9L07_25085</name>
</gene>
<dbReference type="GO" id="GO:0016787">
    <property type="term" value="F:hydrolase activity"/>
    <property type="evidence" value="ECO:0007669"/>
    <property type="project" value="UniProtKB-KW"/>
</dbReference>
<comment type="caution">
    <text evidence="2">The sequence shown here is derived from an EMBL/GenBank/DDBJ whole genome shotgun (WGS) entry which is preliminary data.</text>
</comment>
<accession>A0A7J5DSH8</accession>
<dbReference type="PANTHER" id="PTHR43194:SF5">
    <property type="entry name" value="PIMELOYL-[ACYL-CARRIER PROTEIN] METHYL ESTER ESTERASE"/>
    <property type="match status" value="1"/>
</dbReference>
<reference evidence="2 3" key="1">
    <citation type="submission" date="2019-09" db="EMBL/GenBank/DDBJ databases">
        <title>Pimelobacter sp. isolated from Paulinella.</title>
        <authorList>
            <person name="Jeong S.E."/>
        </authorList>
    </citation>
    <scope>NUCLEOTIDE SEQUENCE [LARGE SCALE GENOMIC DNA]</scope>
    <source>
        <strain evidence="2 3">Pch-N</strain>
    </source>
</reference>
<dbReference type="PANTHER" id="PTHR43194">
    <property type="entry name" value="HYDROLASE ALPHA/BETA FOLD FAMILY"/>
    <property type="match status" value="1"/>
</dbReference>
<dbReference type="RefSeq" id="WP_151582416.1">
    <property type="nucleotide sequence ID" value="NZ_WBVM01000004.1"/>
</dbReference>
<dbReference type="PRINTS" id="PR00111">
    <property type="entry name" value="ABHYDROLASE"/>
</dbReference>
<protein>
    <submittedName>
        <fullName evidence="2">Alpha/beta hydrolase</fullName>
    </submittedName>
</protein>
<evidence type="ECO:0000259" key="1">
    <source>
        <dbReference type="Pfam" id="PF12697"/>
    </source>
</evidence>
<dbReference type="InterPro" id="IPR000073">
    <property type="entry name" value="AB_hydrolase_1"/>
</dbReference>
<dbReference type="InterPro" id="IPR050228">
    <property type="entry name" value="Carboxylesterase_BioH"/>
</dbReference>
<dbReference type="AlphaFoldDB" id="A0A7J5DSH8"/>
<proteinExistence type="predicted"/>